<dbReference type="RefSeq" id="WP_179980746.1">
    <property type="nucleotide sequence ID" value="NZ_LT608333.1"/>
</dbReference>
<evidence type="ECO:0000313" key="5">
    <source>
        <dbReference type="EMBL" id="SCM73559.1"/>
    </source>
</evidence>
<dbReference type="PROSITE" id="PS51343">
    <property type="entry name" value="PII_GLNB_DOM"/>
    <property type="match status" value="1"/>
</dbReference>
<dbReference type="AlphaFoldDB" id="A0A212L896"/>
<dbReference type="EMBL" id="FMJC01000002">
    <property type="protein sequence ID" value="SCM73559.1"/>
    <property type="molecule type" value="Genomic_DNA"/>
</dbReference>
<dbReference type="GO" id="GO:0005829">
    <property type="term" value="C:cytosol"/>
    <property type="evidence" value="ECO:0007669"/>
    <property type="project" value="TreeGrafter"/>
</dbReference>
<gene>
    <name evidence="5" type="primary">glnBA</name>
    <name evidence="5" type="ORF">KL86DES1_21374</name>
</gene>
<dbReference type="InterPro" id="IPR002187">
    <property type="entry name" value="N-reg_PII"/>
</dbReference>
<protein>
    <submittedName>
        <fullName evidence="5">Nitrogen fixation nifHD1 region GlnB-like protein 1</fullName>
    </submittedName>
</protein>
<evidence type="ECO:0000256" key="3">
    <source>
        <dbReference type="ARBA" id="ARBA00023163"/>
    </source>
</evidence>
<dbReference type="GO" id="GO:0030234">
    <property type="term" value="F:enzyme regulator activity"/>
    <property type="evidence" value="ECO:0007669"/>
    <property type="project" value="InterPro"/>
</dbReference>
<accession>A0A212L896</accession>
<sequence length="108" mass="11819">MQMIRTIIRPEKTTEVLSELMSAGFPAVTKLEVVGRGKQKGIMVGDVQYDEIPKQMLMLVVNDEDKDDAIRVILHVARTGENGHYGDGRIFVSSVSEAWTISTGAAGL</sequence>
<name>A0A212L896_9BACT</name>
<reference evidence="5" key="1">
    <citation type="submission" date="2016-08" db="EMBL/GenBank/DDBJ databases">
        <authorList>
            <person name="Seilhamer J.J."/>
        </authorList>
    </citation>
    <scope>NUCLEOTIDE SEQUENCE</scope>
    <source>
        <strain evidence="5">86-1</strain>
    </source>
</reference>
<dbReference type="SMART" id="SM00938">
    <property type="entry name" value="P-II"/>
    <property type="match status" value="1"/>
</dbReference>
<dbReference type="GO" id="GO:0005524">
    <property type="term" value="F:ATP binding"/>
    <property type="evidence" value="ECO:0007669"/>
    <property type="project" value="TreeGrafter"/>
</dbReference>
<dbReference type="Gene3D" id="3.30.70.120">
    <property type="match status" value="1"/>
</dbReference>
<dbReference type="InterPro" id="IPR015867">
    <property type="entry name" value="N-reg_PII/ATP_PRibTrfase_C"/>
</dbReference>
<comment type="function">
    <text evidence="1">Could be involved in the regulation of nitrogen fixation.</text>
</comment>
<dbReference type="SUPFAM" id="SSF54913">
    <property type="entry name" value="GlnB-like"/>
    <property type="match status" value="1"/>
</dbReference>
<keyword evidence="2" id="KW-0805">Transcription regulation</keyword>
<organism evidence="5">
    <name type="scientific">uncultured Desulfovibrio sp</name>
    <dbReference type="NCBI Taxonomy" id="167968"/>
    <lineage>
        <taxon>Bacteria</taxon>
        <taxon>Pseudomonadati</taxon>
        <taxon>Thermodesulfobacteriota</taxon>
        <taxon>Desulfovibrionia</taxon>
        <taxon>Desulfovibrionales</taxon>
        <taxon>Desulfovibrionaceae</taxon>
        <taxon>Desulfovibrio</taxon>
        <taxon>environmental samples</taxon>
    </lineage>
</organism>
<dbReference type="Pfam" id="PF00543">
    <property type="entry name" value="P-II"/>
    <property type="match status" value="1"/>
</dbReference>
<dbReference type="InterPro" id="IPR011322">
    <property type="entry name" value="N-reg_PII-like_a/b"/>
</dbReference>
<keyword evidence="4" id="KW-0535">Nitrogen fixation</keyword>
<evidence type="ECO:0000256" key="4">
    <source>
        <dbReference type="ARBA" id="ARBA00023231"/>
    </source>
</evidence>
<proteinExistence type="predicted"/>
<dbReference type="PRINTS" id="PR00340">
    <property type="entry name" value="PIIGLNB"/>
</dbReference>
<keyword evidence="3" id="KW-0804">Transcription</keyword>
<evidence type="ECO:0000256" key="1">
    <source>
        <dbReference type="ARBA" id="ARBA00002440"/>
    </source>
</evidence>
<dbReference type="GO" id="GO:0006808">
    <property type="term" value="P:regulation of nitrogen utilization"/>
    <property type="evidence" value="ECO:0007669"/>
    <property type="project" value="InterPro"/>
</dbReference>
<dbReference type="PANTHER" id="PTHR30115">
    <property type="entry name" value="NITROGEN REGULATORY PROTEIN P-II"/>
    <property type="match status" value="1"/>
</dbReference>
<evidence type="ECO:0000256" key="2">
    <source>
        <dbReference type="ARBA" id="ARBA00023015"/>
    </source>
</evidence>
<dbReference type="PANTHER" id="PTHR30115:SF13">
    <property type="entry name" value="PII-LIKE PROTEIN GLNBI"/>
    <property type="match status" value="1"/>
</dbReference>